<gene>
    <name evidence="4" type="ORF">FGADI_10613</name>
</gene>
<evidence type="ECO:0000256" key="3">
    <source>
        <dbReference type="SAM" id="SignalP"/>
    </source>
</evidence>
<evidence type="ECO:0000256" key="1">
    <source>
        <dbReference type="SAM" id="MobiDB-lite"/>
    </source>
</evidence>
<organism evidence="4 5">
    <name type="scientific">Fusarium gaditjirri</name>
    <dbReference type="NCBI Taxonomy" id="282569"/>
    <lineage>
        <taxon>Eukaryota</taxon>
        <taxon>Fungi</taxon>
        <taxon>Dikarya</taxon>
        <taxon>Ascomycota</taxon>
        <taxon>Pezizomycotina</taxon>
        <taxon>Sordariomycetes</taxon>
        <taxon>Hypocreomycetidae</taxon>
        <taxon>Hypocreales</taxon>
        <taxon>Nectriaceae</taxon>
        <taxon>Fusarium</taxon>
        <taxon>Fusarium nisikadoi species complex</taxon>
    </lineage>
</organism>
<sequence>MKSLLPLLALVASFLCLCCGANTGGSMTSSSSTDNELAWPSDFAHSVVSMYMLGPVGGLPSIQAADSTCPTNPTAHPITNPATHTTTVGTKNEQNVSSTNGSKSEIGPDMQFLKDQIDDLLEILRDIRSFVQPPFPGAARLVIIIALFSLLQERIGAACIKYGFDEATGRDKREEFKRALRALSAKRIIKSSFVVIITSLWYWFLVLVLWVASSFLGIVGGWNQGLGALFYEIRDTLWLFVEFVFWIPACPVFFVFNVMVLASAHLIGLVGYLLSPFRTKDEREWPV</sequence>
<feature type="chain" id="PRO_5034152441" description="Transmembrane protein" evidence="3">
    <location>
        <begin position="21"/>
        <end position="287"/>
    </location>
</feature>
<dbReference type="EMBL" id="JABFAI010000294">
    <property type="protein sequence ID" value="KAF4947157.1"/>
    <property type="molecule type" value="Genomic_DNA"/>
</dbReference>
<name>A0A8H4SX37_9HYPO</name>
<dbReference type="AlphaFoldDB" id="A0A8H4SX37"/>
<accession>A0A8H4SX37</accession>
<keyword evidence="5" id="KW-1185">Reference proteome</keyword>
<feature type="region of interest" description="Disordered" evidence="1">
    <location>
        <begin position="78"/>
        <end position="104"/>
    </location>
</feature>
<dbReference type="OrthoDB" id="5105861at2759"/>
<dbReference type="Proteomes" id="UP000604273">
    <property type="component" value="Unassembled WGS sequence"/>
</dbReference>
<feature type="signal peptide" evidence="3">
    <location>
        <begin position="1"/>
        <end position="20"/>
    </location>
</feature>
<keyword evidence="2" id="KW-0812">Transmembrane</keyword>
<feature type="transmembrane region" description="Helical" evidence="2">
    <location>
        <begin position="134"/>
        <end position="151"/>
    </location>
</feature>
<feature type="transmembrane region" description="Helical" evidence="2">
    <location>
        <begin position="193"/>
        <end position="223"/>
    </location>
</feature>
<reference evidence="4" key="2">
    <citation type="submission" date="2020-05" db="EMBL/GenBank/DDBJ databases">
        <authorList>
            <person name="Kim H.-S."/>
            <person name="Proctor R.H."/>
            <person name="Brown D.W."/>
        </authorList>
    </citation>
    <scope>NUCLEOTIDE SEQUENCE</scope>
    <source>
        <strain evidence="4">NRRL 45417</strain>
    </source>
</reference>
<feature type="transmembrane region" description="Helical" evidence="2">
    <location>
        <begin position="243"/>
        <end position="274"/>
    </location>
</feature>
<evidence type="ECO:0000313" key="5">
    <source>
        <dbReference type="Proteomes" id="UP000604273"/>
    </source>
</evidence>
<evidence type="ECO:0008006" key="6">
    <source>
        <dbReference type="Google" id="ProtNLM"/>
    </source>
</evidence>
<reference evidence="4" key="1">
    <citation type="journal article" date="2020" name="BMC Genomics">
        <title>Correction to: Identification and distribution of gene clusters required for synthesis of sphingolipid metabolism inhibitors in diverse species of the filamentous fungus Fusarium.</title>
        <authorList>
            <person name="Kim H.S."/>
            <person name="Lohmar J.M."/>
            <person name="Busman M."/>
            <person name="Brown D.W."/>
            <person name="Naumann T.A."/>
            <person name="Divon H.H."/>
            <person name="Lysoe E."/>
            <person name="Uhlig S."/>
            <person name="Proctor R.H."/>
        </authorList>
    </citation>
    <scope>NUCLEOTIDE SEQUENCE</scope>
    <source>
        <strain evidence="4">NRRL 45417</strain>
    </source>
</reference>
<comment type="caution">
    <text evidence="4">The sequence shown here is derived from an EMBL/GenBank/DDBJ whole genome shotgun (WGS) entry which is preliminary data.</text>
</comment>
<keyword evidence="2" id="KW-1133">Transmembrane helix</keyword>
<protein>
    <recommendedName>
        <fullName evidence="6">Transmembrane protein</fullName>
    </recommendedName>
</protein>
<keyword evidence="2" id="KW-0472">Membrane</keyword>
<evidence type="ECO:0000256" key="2">
    <source>
        <dbReference type="SAM" id="Phobius"/>
    </source>
</evidence>
<feature type="compositionally biased region" description="Polar residues" evidence="1">
    <location>
        <begin position="80"/>
        <end position="103"/>
    </location>
</feature>
<proteinExistence type="predicted"/>
<evidence type="ECO:0000313" key="4">
    <source>
        <dbReference type="EMBL" id="KAF4947157.1"/>
    </source>
</evidence>
<keyword evidence="3" id="KW-0732">Signal</keyword>